<dbReference type="Gramene" id="TraesNOR7D03G04363220.1">
    <property type="protein sequence ID" value="TraesNOR7D03G04363220.1.CDS1"/>
    <property type="gene ID" value="TraesNOR7D03G04363220"/>
</dbReference>
<evidence type="ECO:0000313" key="2">
    <source>
        <dbReference type="Proteomes" id="UP000019116"/>
    </source>
</evidence>
<proteinExistence type="predicted"/>
<dbReference type="Gramene" id="TraesARI7D03G04389610.1">
    <property type="protein sequence ID" value="TraesARI7D03G04389610.1.CDS1"/>
    <property type="gene ID" value="TraesARI7D03G04389610"/>
</dbReference>
<dbReference type="Gramene" id="TraesRN7D0100302500.1">
    <property type="protein sequence ID" value="TraesRN7D0100302500.1"/>
    <property type="gene ID" value="TraesRN7D0100302500"/>
</dbReference>
<dbReference type="Gramene" id="TraesLDM7D03G04320670.1">
    <property type="protein sequence ID" value="TraesLDM7D03G04320670.1.CDS1"/>
    <property type="gene ID" value="TraesLDM7D03G04320670"/>
</dbReference>
<dbReference type="Proteomes" id="UP000019116">
    <property type="component" value="Chromosome 7D"/>
</dbReference>
<organism evidence="1">
    <name type="scientific">Triticum aestivum</name>
    <name type="common">Wheat</name>
    <dbReference type="NCBI Taxonomy" id="4565"/>
    <lineage>
        <taxon>Eukaryota</taxon>
        <taxon>Viridiplantae</taxon>
        <taxon>Streptophyta</taxon>
        <taxon>Embryophyta</taxon>
        <taxon>Tracheophyta</taxon>
        <taxon>Spermatophyta</taxon>
        <taxon>Magnoliopsida</taxon>
        <taxon>Liliopsida</taxon>
        <taxon>Poales</taxon>
        <taxon>Poaceae</taxon>
        <taxon>BOP clade</taxon>
        <taxon>Pooideae</taxon>
        <taxon>Triticodae</taxon>
        <taxon>Triticeae</taxon>
        <taxon>Triticinae</taxon>
        <taxon>Triticum</taxon>
    </lineage>
</organism>
<sequence>MERELLLAAMEECVEARRCLAGIRFRLAELWTVADELERDAMADERPFHDIPPRLREIQLRTEDVSDTLQDLRPSIDRIVALGKACREEEISLASPNARTAT</sequence>
<dbReference type="Gramene" id="TraesCAD_scaffold_080377_01G000200.1">
    <property type="protein sequence ID" value="TraesCAD_scaffold_080377_01G000200.1"/>
    <property type="gene ID" value="TraesCAD_scaffold_080377_01G000200"/>
</dbReference>
<dbReference type="Gramene" id="TraesLAC7D03G04261370.1">
    <property type="protein sequence ID" value="TraesLAC7D03G04261370.1.CDS1"/>
    <property type="gene ID" value="TraesLAC7D03G04261370"/>
</dbReference>
<protein>
    <submittedName>
        <fullName evidence="1">Uncharacterized protein</fullName>
    </submittedName>
</protein>
<reference evidence="1" key="1">
    <citation type="submission" date="2018-08" db="EMBL/GenBank/DDBJ databases">
        <authorList>
            <person name="Rossello M."/>
        </authorList>
    </citation>
    <scope>NUCLEOTIDE SEQUENCE [LARGE SCALE GENOMIC DNA]</scope>
    <source>
        <strain evidence="1">cv. Chinese Spring</strain>
    </source>
</reference>
<dbReference type="Gramene" id="TraesJAG7D03G04297640.1">
    <property type="protein sequence ID" value="TraesJAG7D03G04297640.1.CDS1"/>
    <property type="gene ID" value="TraesJAG7D03G04297640"/>
</dbReference>
<dbReference type="Gramene" id="TraesCLE_scaffold_098999_01G000200.1">
    <property type="protein sequence ID" value="TraesCLE_scaffold_098999_01G000200.1"/>
    <property type="gene ID" value="TraesCLE_scaffold_098999_01G000200"/>
</dbReference>
<dbReference type="Gramene" id="TraesPARA_EIv1.0_2533550.1">
    <property type="protein sequence ID" value="TraesPARA_EIv1.0_2533550.1.CDS1"/>
    <property type="gene ID" value="TraesPARA_EIv1.0_2533550"/>
</dbReference>
<dbReference type="Gramene" id="TraesJUL7D03G04358100.1">
    <property type="protein sequence ID" value="TraesJUL7D03G04358100.1.CDS1"/>
    <property type="gene ID" value="TraesJUL7D03G04358100"/>
</dbReference>
<reference evidence="1" key="2">
    <citation type="submission" date="2018-10" db="UniProtKB">
        <authorList>
            <consortium name="EnsemblPlants"/>
        </authorList>
    </citation>
    <scope>IDENTIFICATION</scope>
</reference>
<dbReference type="Gramene" id="TraesSYM7D03G04367360.1">
    <property type="protein sequence ID" value="TraesSYM7D03G04367360.1.CDS1"/>
    <property type="gene ID" value="TraesSYM7D03G04367360"/>
</dbReference>
<dbReference type="Gramene" id="TraesROB_scaffold_102295_01G000200.1">
    <property type="protein sequence ID" value="TraesROB_scaffold_102295_01G000200.1"/>
    <property type="gene ID" value="TraesROB_scaffold_102295_01G000200"/>
</dbReference>
<dbReference type="Gramene" id="TraesMAC7D03G04306940.1">
    <property type="protein sequence ID" value="TraesMAC7D03G04306940.1.CDS1"/>
    <property type="gene ID" value="TraesMAC7D03G04306940"/>
</dbReference>
<dbReference type="Gramene" id="TraesSTA7D03G04308150.1">
    <property type="protein sequence ID" value="TraesSTA7D03G04308150.1.CDS1"/>
    <property type="gene ID" value="TraesSTA7D03G04308150"/>
</dbReference>
<dbReference type="AlphaFoldDB" id="A0A3B6TLH8"/>
<dbReference type="SMR" id="A0A3B6TLH8"/>
<name>A0A3B6TLH8_WHEAT</name>
<dbReference type="Gramene" id="TraesCS7D03G0292300.1">
    <property type="protein sequence ID" value="TraesCS7D03G0292300.1.CDS1"/>
    <property type="gene ID" value="TraesCS7D03G0292300"/>
</dbReference>
<dbReference type="OMA" id="CVEARRC"/>
<dbReference type="EnsemblPlants" id="TraesCS7D02G130300.1">
    <property type="protein sequence ID" value="TraesCS7D02G130300.1.cds1"/>
    <property type="gene ID" value="TraesCS7D02G130300"/>
</dbReference>
<dbReference type="Gramene" id="TraesCS7D02G130300.1">
    <property type="protein sequence ID" value="TraesCS7D02G130300.1.cds1"/>
    <property type="gene ID" value="TraesCS7D02G130300"/>
</dbReference>
<keyword evidence="2" id="KW-1185">Reference proteome</keyword>
<dbReference type="Gramene" id="TraesWEE_scaffold_063458_01G000100.1">
    <property type="protein sequence ID" value="TraesWEE_scaffold_063458_01G000100.1"/>
    <property type="gene ID" value="TraesWEE_scaffold_063458_01G000100"/>
</dbReference>
<evidence type="ECO:0000313" key="1">
    <source>
        <dbReference type="EnsemblPlants" id="TraesCS7D02G130300.1.cds1"/>
    </source>
</evidence>
<accession>A0A3B6TLH8</accession>